<dbReference type="PANTHER" id="PTHR42852">
    <property type="entry name" value="THIOL:DISULFIDE INTERCHANGE PROTEIN DSBE"/>
    <property type="match status" value="1"/>
</dbReference>
<evidence type="ECO:0000256" key="2">
    <source>
        <dbReference type="ARBA" id="ARBA00022748"/>
    </source>
</evidence>
<dbReference type="Proteomes" id="UP000198748">
    <property type="component" value="Unassembled WGS sequence"/>
</dbReference>
<comment type="subcellular location">
    <subcellularLocation>
        <location evidence="1">Cell envelope</location>
    </subcellularLocation>
</comment>
<keyword evidence="3" id="KW-1015">Disulfide bond</keyword>
<protein>
    <submittedName>
        <fullName evidence="6">Peroxiredoxin</fullName>
    </submittedName>
</protein>
<evidence type="ECO:0000313" key="7">
    <source>
        <dbReference type="Proteomes" id="UP000198748"/>
    </source>
</evidence>
<evidence type="ECO:0000256" key="3">
    <source>
        <dbReference type="ARBA" id="ARBA00023157"/>
    </source>
</evidence>
<evidence type="ECO:0000256" key="4">
    <source>
        <dbReference type="ARBA" id="ARBA00023284"/>
    </source>
</evidence>
<dbReference type="SUPFAM" id="SSF52833">
    <property type="entry name" value="Thioredoxin-like"/>
    <property type="match status" value="1"/>
</dbReference>
<dbReference type="CDD" id="cd02966">
    <property type="entry name" value="TlpA_like_family"/>
    <property type="match status" value="1"/>
</dbReference>
<accession>A0A1G7G158</accession>
<dbReference type="InterPro" id="IPR050553">
    <property type="entry name" value="Thioredoxin_ResA/DsbE_sf"/>
</dbReference>
<organism evidence="6 7">
    <name type="scientific">Dyadobacter soli</name>
    <dbReference type="NCBI Taxonomy" id="659014"/>
    <lineage>
        <taxon>Bacteria</taxon>
        <taxon>Pseudomonadati</taxon>
        <taxon>Bacteroidota</taxon>
        <taxon>Cytophagia</taxon>
        <taxon>Cytophagales</taxon>
        <taxon>Spirosomataceae</taxon>
        <taxon>Dyadobacter</taxon>
    </lineage>
</organism>
<proteinExistence type="predicted"/>
<dbReference type="GO" id="GO:0017004">
    <property type="term" value="P:cytochrome complex assembly"/>
    <property type="evidence" value="ECO:0007669"/>
    <property type="project" value="UniProtKB-KW"/>
</dbReference>
<dbReference type="InterPro" id="IPR013766">
    <property type="entry name" value="Thioredoxin_domain"/>
</dbReference>
<feature type="domain" description="Thioredoxin" evidence="5">
    <location>
        <begin position="312"/>
        <end position="451"/>
    </location>
</feature>
<dbReference type="InterPro" id="IPR000866">
    <property type="entry name" value="AhpC/TSA"/>
</dbReference>
<dbReference type="STRING" id="659014.SAMN04487996_10784"/>
<reference evidence="7" key="1">
    <citation type="submission" date="2016-10" db="EMBL/GenBank/DDBJ databases">
        <authorList>
            <person name="Varghese N."/>
            <person name="Submissions S."/>
        </authorList>
    </citation>
    <scope>NUCLEOTIDE SEQUENCE [LARGE SCALE GENOMIC DNA]</scope>
    <source>
        <strain evidence="7">DSM 25329</strain>
    </source>
</reference>
<dbReference type="InterPro" id="IPR036249">
    <property type="entry name" value="Thioredoxin-like_sf"/>
</dbReference>
<dbReference type="PROSITE" id="PS51257">
    <property type="entry name" value="PROKAR_LIPOPROTEIN"/>
    <property type="match status" value="1"/>
</dbReference>
<dbReference type="GO" id="GO:0030313">
    <property type="term" value="C:cell envelope"/>
    <property type="evidence" value="ECO:0007669"/>
    <property type="project" value="UniProtKB-SubCell"/>
</dbReference>
<keyword evidence="7" id="KW-1185">Reference proteome</keyword>
<keyword evidence="4" id="KW-0676">Redox-active center</keyword>
<dbReference type="Pfam" id="PF00578">
    <property type="entry name" value="AhpC-TSA"/>
    <property type="match status" value="1"/>
</dbReference>
<dbReference type="EMBL" id="FNAN01000007">
    <property type="protein sequence ID" value="SDE81850.1"/>
    <property type="molecule type" value="Genomic_DNA"/>
</dbReference>
<name>A0A1G7G158_9BACT</name>
<evidence type="ECO:0000256" key="1">
    <source>
        <dbReference type="ARBA" id="ARBA00004196"/>
    </source>
</evidence>
<dbReference type="GO" id="GO:0016209">
    <property type="term" value="F:antioxidant activity"/>
    <property type="evidence" value="ECO:0007669"/>
    <property type="project" value="InterPro"/>
</dbReference>
<dbReference type="GO" id="GO:0016491">
    <property type="term" value="F:oxidoreductase activity"/>
    <property type="evidence" value="ECO:0007669"/>
    <property type="project" value="InterPro"/>
</dbReference>
<dbReference type="AlphaFoldDB" id="A0A1G7G158"/>
<evidence type="ECO:0000259" key="5">
    <source>
        <dbReference type="PROSITE" id="PS51352"/>
    </source>
</evidence>
<dbReference type="PROSITE" id="PS51352">
    <property type="entry name" value="THIOREDOXIN_2"/>
    <property type="match status" value="1"/>
</dbReference>
<evidence type="ECO:0000313" key="6">
    <source>
        <dbReference type="EMBL" id="SDE81850.1"/>
    </source>
</evidence>
<dbReference type="PANTHER" id="PTHR42852:SF6">
    <property type="entry name" value="THIOL:DISULFIDE INTERCHANGE PROTEIN DSBE"/>
    <property type="match status" value="1"/>
</dbReference>
<dbReference type="Gene3D" id="3.40.30.10">
    <property type="entry name" value="Glutaredoxin"/>
    <property type="match status" value="1"/>
</dbReference>
<gene>
    <name evidence="6" type="ORF">SAMN04487996_10784</name>
</gene>
<sequence>MKYHAFLTVIMFAGILSCTHRKSDQQEEVISLPVTFVDGFGPFGTDYAATGPEYSADDPDGGVWAKTYKPLTGIPPQWKNVARSMVELNLRQFVFQNFHQGNIDSSTYASLQKAWKWTPDEKRLSKKPIRCYVYIIWGTDPSGKLNVMIDTNNNGDFSDEKSFYPEIAGPKDTIRYYNHSYEIEYDIFREGRVITSHLPMVLKYFPHQPEKYRMAYSFPRYAEAVIPLGGHQKKIAINLGFTSPSGNEVSELAFADQVKKGEYIDLRNGIRIGEFLDIESGGERRRFENLGFDEYEGVLHLKGKPLNNVYSTQVGFKMKPFSGKDFTNGKPVSMEDYRGKYLYIDFWATWCGPCVKQLPELKHLYQKVDRNKIAFLGIVGEDSRERLAKFLDKNPLDWPQLFSDSTNQLVEAYNIEGYPSTFLIGPYGTIVGKNLSSKELEAKFAELGGLK</sequence>
<dbReference type="OrthoDB" id="6399635at2"/>
<keyword evidence="2" id="KW-0201">Cytochrome c-type biogenesis</keyword>
<dbReference type="RefSeq" id="WP_090150062.1">
    <property type="nucleotide sequence ID" value="NZ_FNAN01000007.1"/>
</dbReference>